<dbReference type="Proteomes" id="UP000320585">
    <property type="component" value="Chromosome"/>
</dbReference>
<sequence length="41" mass="4622">MSSVESAIYLMVIAYPMVFIVMGLFVALTYLLNKAFPYKGE</sequence>
<proteinExistence type="predicted"/>
<keyword evidence="1" id="KW-0812">Transmembrane</keyword>
<accession>A0A8D5A3L2</accession>
<dbReference type="NCBIfam" id="NF040909">
    <property type="entry name" value="OadG_rel_small"/>
    <property type="match status" value="1"/>
</dbReference>
<dbReference type="AlphaFoldDB" id="A0A8D5A3L2"/>
<evidence type="ECO:0000313" key="3">
    <source>
        <dbReference type="Proteomes" id="UP000320585"/>
    </source>
</evidence>
<dbReference type="RefSeq" id="WP_022382519.1">
    <property type="nucleotide sequence ID" value="NZ_AP019697.1"/>
</dbReference>
<name>A0A8D5A3L2_9FIRM</name>
<keyword evidence="3" id="KW-1185">Reference proteome</keyword>
<gene>
    <name evidence="2" type="ORF">Dia5BBH33_00790</name>
</gene>
<protein>
    <submittedName>
        <fullName evidence="2">Uncharacterized protein</fullName>
    </submittedName>
</protein>
<dbReference type="GeneID" id="92717439"/>
<dbReference type="EMBL" id="AP019697">
    <property type="protein sequence ID" value="BBK24144.1"/>
    <property type="molecule type" value="Genomic_DNA"/>
</dbReference>
<dbReference type="KEGG" id="dho:Dia5BBH33_00790"/>
<organism evidence="2 3">
    <name type="scientific">Dialister hominis</name>
    <dbReference type="NCBI Taxonomy" id="2582419"/>
    <lineage>
        <taxon>Bacteria</taxon>
        <taxon>Bacillati</taxon>
        <taxon>Bacillota</taxon>
        <taxon>Negativicutes</taxon>
        <taxon>Veillonellales</taxon>
        <taxon>Veillonellaceae</taxon>
        <taxon>Dialister</taxon>
    </lineage>
</organism>
<evidence type="ECO:0000313" key="2">
    <source>
        <dbReference type="EMBL" id="BBK24144.1"/>
    </source>
</evidence>
<feature type="transmembrane region" description="Helical" evidence="1">
    <location>
        <begin position="6"/>
        <end position="32"/>
    </location>
</feature>
<keyword evidence="1" id="KW-1133">Transmembrane helix</keyword>
<keyword evidence="1" id="KW-0472">Membrane</keyword>
<evidence type="ECO:0000256" key="1">
    <source>
        <dbReference type="SAM" id="Phobius"/>
    </source>
</evidence>
<reference evidence="3" key="1">
    <citation type="submission" date="2019-05" db="EMBL/GenBank/DDBJ databases">
        <title>Complete genome sequencing of Dialister sp. strain 5BBH33.</title>
        <authorList>
            <person name="Sakamoto M."/>
            <person name="Murakami T."/>
            <person name="Mori H."/>
        </authorList>
    </citation>
    <scope>NUCLEOTIDE SEQUENCE [LARGE SCALE GENOMIC DNA]</scope>
    <source>
        <strain evidence="3">5BBH33</strain>
    </source>
</reference>